<comment type="cofactor">
    <cofactor evidence="11">
        <name>Mg(2+)</name>
        <dbReference type="ChEBI" id="CHEBI:18420"/>
    </cofactor>
    <text evidence="11">Binds 1 Mg(2+) ion per subunit.</text>
</comment>
<name>R4YRG0_OLEAN</name>
<feature type="binding site" evidence="11">
    <location>
        <position position="79"/>
    </location>
    <ligand>
        <name>Mg(2+)</name>
        <dbReference type="ChEBI" id="CHEBI:18420"/>
    </ligand>
</feature>
<dbReference type="GO" id="GO:0000287">
    <property type="term" value="F:magnesium ion binding"/>
    <property type="evidence" value="ECO:0007669"/>
    <property type="project" value="UniProtKB-UniRule"/>
</dbReference>
<reference evidence="13 14" key="1">
    <citation type="journal article" date="2013" name="Nat. Commun.">
        <title>Genome sequence and functional genomic analysis of the oil-degrading bacterium Oleispira antarctica.</title>
        <authorList>
            <person name="Kube M."/>
            <person name="Chernikova T.N."/>
            <person name="Al-Ramahi Y."/>
            <person name="Beloqui A."/>
            <person name="Lopez-Cortez N."/>
            <person name="Guazzaroni M.E."/>
            <person name="Heipieper H.J."/>
            <person name="Klages S."/>
            <person name="Kotsyurbenko O.R."/>
            <person name="Langer I."/>
            <person name="Nechitaylo T.Y."/>
            <person name="Lunsdorf H."/>
            <person name="Fernandez M."/>
            <person name="Juarez S."/>
            <person name="Ciordia S."/>
            <person name="Singer A."/>
            <person name="Kagan O."/>
            <person name="Egorova O."/>
            <person name="Petit P.A."/>
            <person name="Stogios P."/>
            <person name="Kim Y."/>
            <person name="Tchigvintsev A."/>
            <person name="Flick R."/>
            <person name="Denaro R."/>
            <person name="Genovese M."/>
            <person name="Albar J.P."/>
            <person name="Reva O.N."/>
            <person name="Martinez-Gomariz M."/>
            <person name="Tran H."/>
            <person name="Ferrer M."/>
            <person name="Savchenko A."/>
            <person name="Yakunin A.F."/>
            <person name="Yakimov M.M."/>
            <person name="Golyshina O.V."/>
            <person name="Reinhardt R."/>
            <person name="Golyshin P.N."/>
        </authorList>
    </citation>
    <scope>NUCLEOTIDE SEQUENCE [LARGE SCALE GENOMIC DNA]</scope>
</reference>
<evidence type="ECO:0000256" key="8">
    <source>
        <dbReference type="ARBA" id="ARBA00022605"/>
    </source>
</evidence>
<keyword evidence="9 11" id="KW-0378">Hydrolase</keyword>
<evidence type="ECO:0000256" key="3">
    <source>
        <dbReference type="ARBA" id="ARBA00005169"/>
    </source>
</evidence>
<dbReference type="AlphaFoldDB" id="R4YRG0"/>
<dbReference type="EC" id="3.5.4.19" evidence="11"/>
<evidence type="ECO:0000256" key="9">
    <source>
        <dbReference type="ARBA" id="ARBA00022801"/>
    </source>
</evidence>
<dbReference type="GO" id="GO:0005737">
    <property type="term" value="C:cytoplasm"/>
    <property type="evidence" value="ECO:0007669"/>
    <property type="project" value="UniProtKB-SubCell"/>
</dbReference>
<gene>
    <name evidence="11 13" type="primary">hisI</name>
    <name evidence="13" type="ORF">OLEAN_C33090</name>
</gene>
<feature type="binding site" evidence="11">
    <location>
        <position position="95"/>
    </location>
    <ligand>
        <name>Zn(2+)</name>
        <dbReference type="ChEBI" id="CHEBI:29105"/>
        <note>ligand shared between dimeric partners</note>
    </ligand>
</feature>
<dbReference type="KEGG" id="oai:OLEAN_C33090"/>
<evidence type="ECO:0000313" key="14">
    <source>
        <dbReference type="Proteomes" id="UP000032749"/>
    </source>
</evidence>
<dbReference type="GO" id="GO:0004636">
    <property type="term" value="F:phosphoribosyl-ATP diphosphatase activity"/>
    <property type="evidence" value="ECO:0007669"/>
    <property type="project" value="UniProtKB-EC"/>
</dbReference>
<comment type="function">
    <text evidence="11">Catalyzes the hydrolysis of the adenine ring of phosphoribosyl-AMP.</text>
</comment>
<dbReference type="STRING" id="698738.OLEAN_C33090"/>
<feature type="binding site" evidence="11">
    <location>
        <position position="81"/>
    </location>
    <ligand>
        <name>Mg(2+)</name>
        <dbReference type="ChEBI" id="CHEBI:18420"/>
    </ligand>
</feature>
<feature type="binding site" evidence="11">
    <location>
        <position position="102"/>
    </location>
    <ligand>
        <name>Zn(2+)</name>
        <dbReference type="ChEBI" id="CHEBI:29105"/>
        <note>ligand shared between dimeric partners</note>
    </ligand>
</feature>
<dbReference type="InterPro" id="IPR026660">
    <property type="entry name" value="PRA-CH"/>
</dbReference>
<comment type="subcellular location">
    <subcellularLocation>
        <location evidence="11">Cytoplasm</location>
    </subcellularLocation>
</comment>
<evidence type="ECO:0000256" key="2">
    <source>
        <dbReference type="ARBA" id="ARBA00001460"/>
    </source>
</evidence>
<organism evidence="13 14">
    <name type="scientific">Oleispira antarctica RB-8</name>
    <dbReference type="NCBI Taxonomy" id="698738"/>
    <lineage>
        <taxon>Bacteria</taxon>
        <taxon>Pseudomonadati</taxon>
        <taxon>Pseudomonadota</taxon>
        <taxon>Gammaproteobacteria</taxon>
        <taxon>Oceanospirillales</taxon>
        <taxon>Oceanospirillaceae</taxon>
        <taxon>Oleispira</taxon>
    </lineage>
</organism>
<proteinExistence type="inferred from homology"/>
<comment type="catalytic activity">
    <reaction evidence="2">
        <text>1-(5-phospho-beta-D-ribosyl)-ATP + H2O = 1-(5-phospho-beta-D-ribosyl)-5'-AMP + diphosphate + H(+)</text>
        <dbReference type="Rhea" id="RHEA:22828"/>
        <dbReference type="ChEBI" id="CHEBI:15377"/>
        <dbReference type="ChEBI" id="CHEBI:15378"/>
        <dbReference type="ChEBI" id="CHEBI:33019"/>
        <dbReference type="ChEBI" id="CHEBI:59457"/>
        <dbReference type="ChEBI" id="CHEBI:73183"/>
        <dbReference type="EC" id="3.6.1.31"/>
    </reaction>
</comment>
<evidence type="ECO:0000259" key="12">
    <source>
        <dbReference type="Pfam" id="PF01502"/>
    </source>
</evidence>
<dbReference type="Pfam" id="PF01502">
    <property type="entry name" value="PRA-CH"/>
    <property type="match status" value="1"/>
</dbReference>
<dbReference type="Proteomes" id="UP000032749">
    <property type="component" value="Chromosome"/>
</dbReference>
<comment type="similarity">
    <text evidence="5">In the C-terminal section; belongs to the PRA-PH family.</text>
</comment>
<feature type="domain" description="Phosphoribosyl-AMP cyclohydrolase" evidence="12">
    <location>
        <begin position="30"/>
        <end position="104"/>
    </location>
</feature>
<keyword evidence="8 11" id="KW-0028">Amino-acid biosynthesis</keyword>
<evidence type="ECO:0000256" key="1">
    <source>
        <dbReference type="ARBA" id="ARBA00000024"/>
    </source>
</evidence>
<comment type="catalytic activity">
    <reaction evidence="1 11">
        <text>1-(5-phospho-beta-D-ribosyl)-5'-AMP + H2O = 1-(5-phospho-beta-D-ribosyl)-5-[(5-phospho-beta-D-ribosylamino)methylideneamino]imidazole-4-carboxamide</text>
        <dbReference type="Rhea" id="RHEA:20049"/>
        <dbReference type="ChEBI" id="CHEBI:15377"/>
        <dbReference type="ChEBI" id="CHEBI:58435"/>
        <dbReference type="ChEBI" id="CHEBI:59457"/>
        <dbReference type="EC" id="3.5.4.19"/>
    </reaction>
</comment>
<dbReference type="PANTHER" id="PTHR42945:SF1">
    <property type="entry name" value="HISTIDINE BIOSYNTHESIS BIFUNCTIONAL PROTEIN HIS7"/>
    <property type="match status" value="1"/>
</dbReference>
<comment type="cofactor">
    <cofactor evidence="11">
        <name>Zn(2+)</name>
        <dbReference type="ChEBI" id="CHEBI:29105"/>
    </cofactor>
    <text evidence="11">Binds 1 zinc ion per subunit.</text>
</comment>
<evidence type="ECO:0000256" key="11">
    <source>
        <dbReference type="HAMAP-Rule" id="MF_01021"/>
    </source>
</evidence>
<dbReference type="InterPro" id="IPR002496">
    <property type="entry name" value="PRib_AMP_CycHydrolase_dom"/>
</dbReference>
<comment type="subunit">
    <text evidence="11">Homodimer.</text>
</comment>
<comment type="similarity">
    <text evidence="6">In the N-terminal section; belongs to the PRA-CH family.</text>
</comment>
<evidence type="ECO:0000256" key="7">
    <source>
        <dbReference type="ARBA" id="ARBA00022490"/>
    </source>
</evidence>
<dbReference type="UniPathway" id="UPA00031">
    <property type="reaction ID" value="UER00008"/>
</dbReference>
<comment type="pathway">
    <text evidence="3 11">Amino-acid biosynthesis; L-histidine biosynthesis; L-histidine from 5-phospho-alpha-D-ribose 1-diphosphate: step 3/9.</text>
</comment>
<dbReference type="NCBIfam" id="NF000768">
    <property type="entry name" value="PRK00051.1"/>
    <property type="match status" value="1"/>
</dbReference>
<feature type="binding site" evidence="11">
    <location>
        <position position="78"/>
    </location>
    <ligand>
        <name>Zn(2+)</name>
        <dbReference type="ChEBI" id="CHEBI:29105"/>
        <note>ligand shared between dimeric partners</note>
    </ligand>
</feature>
<dbReference type="GO" id="GO:0008270">
    <property type="term" value="F:zinc ion binding"/>
    <property type="evidence" value="ECO:0007669"/>
    <property type="project" value="UniProtKB-UniRule"/>
</dbReference>
<keyword evidence="7 11" id="KW-0963">Cytoplasm</keyword>
<dbReference type="GO" id="GO:0000105">
    <property type="term" value="P:L-histidine biosynthetic process"/>
    <property type="evidence" value="ECO:0007669"/>
    <property type="project" value="UniProtKB-UniRule"/>
</dbReference>
<keyword evidence="11" id="KW-0479">Metal-binding</keyword>
<dbReference type="InterPro" id="IPR038019">
    <property type="entry name" value="PRib_AMP_CycHydrolase_sf"/>
</dbReference>
<protein>
    <recommendedName>
        <fullName evidence="11">Phosphoribosyl-AMP cyclohydrolase</fullName>
        <shortName evidence="11">PRA-CH</shortName>
        <ecNumber evidence="11">3.5.4.19</ecNumber>
    </recommendedName>
</protein>
<sequence>MSNWLDEIKWDSDGLVPAIAQDYQTGRILMMAWMNREALNLTIKENRAIYYSRSRQQLWRKGESSGHVQTLHEARLDCDADVIVLQVEQIGGIACHTGRESCFYRVHNGDADQGEWKSVDPVLKDPKDIY</sequence>
<accession>R4YRG0</accession>
<dbReference type="PANTHER" id="PTHR42945">
    <property type="entry name" value="HISTIDINE BIOSYNTHESIS BIFUNCTIONAL PROTEIN"/>
    <property type="match status" value="1"/>
</dbReference>
<feature type="binding site" evidence="11">
    <location>
        <position position="77"/>
    </location>
    <ligand>
        <name>Mg(2+)</name>
        <dbReference type="ChEBI" id="CHEBI:18420"/>
    </ligand>
</feature>
<dbReference type="GO" id="GO:0004635">
    <property type="term" value="F:phosphoribosyl-AMP cyclohydrolase activity"/>
    <property type="evidence" value="ECO:0007669"/>
    <property type="project" value="UniProtKB-UniRule"/>
</dbReference>
<evidence type="ECO:0000256" key="4">
    <source>
        <dbReference type="ARBA" id="ARBA00005204"/>
    </source>
</evidence>
<dbReference type="PATRIC" id="fig|698738.3.peg.3440"/>
<comment type="pathway">
    <text evidence="4">Amino-acid biosynthesis; L-histidine biosynthesis; L-histidine from 5-phospho-alpha-D-ribose 1-diphosphate: step 2/9.</text>
</comment>
<keyword evidence="14" id="KW-1185">Reference proteome</keyword>
<comment type="similarity">
    <text evidence="11">Belongs to the PRA-CH family.</text>
</comment>
<evidence type="ECO:0000256" key="6">
    <source>
        <dbReference type="ARBA" id="ARBA00008299"/>
    </source>
</evidence>
<dbReference type="SUPFAM" id="SSF141734">
    <property type="entry name" value="HisI-like"/>
    <property type="match status" value="1"/>
</dbReference>
<keyword evidence="11" id="KW-0460">Magnesium</keyword>
<dbReference type="Gene3D" id="3.10.20.810">
    <property type="entry name" value="Phosphoribosyl-AMP cyclohydrolase"/>
    <property type="match status" value="1"/>
</dbReference>
<dbReference type="EMBL" id="FO203512">
    <property type="protein sequence ID" value="CCK77485.1"/>
    <property type="molecule type" value="Genomic_DNA"/>
</dbReference>
<dbReference type="OrthoDB" id="9795769at2"/>
<evidence type="ECO:0000256" key="5">
    <source>
        <dbReference type="ARBA" id="ARBA00007731"/>
    </source>
</evidence>
<dbReference type="HAMAP" id="MF_01021">
    <property type="entry name" value="HisI"/>
    <property type="match status" value="1"/>
</dbReference>
<dbReference type="FunFam" id="3.10.20.810:FF:000001">
    <property type="entry name" value="Histidine biosynthesis bifunctional protein HisIE"/>
    <property type="match status" value="1"/>
</dbReference>
<dbReference type="HOGENOM" id="CLU_048577_5_0_6"/>
<keyword evidence="10 11" id="KW-0368">Histidine biosynthesis</keyword>
<evidence type="ECO:0000313" key="13">
    <source>
        <dbReference type="EMBL" id="CCK77485.1"/>
    </source>
</evidence>
<evidence type="ECO:0000256" key="10">
    <source>
        <dbReference type="ARBA" id="ARBA00023102"/>
    </source>
</evidence>
<keyword evidence="11" id="KW-0862">Zinc</keyword>